<dbReference type="AlphaFoldDB" id="A0A0J8UPL0"/>
<dbReference type="OrthoDB" id="4184546at2759"/>
<keyword evidence="3" id="KW-0547">Nucleotide-binding</keyword>
<dbReference type="InterPro" id="IPR011009">
    <property type="entry name" value="Kinase-like_dom_sf"/>
</dbReference>
<proteinExistence type="predicted"/>
<evidence type="ECO:0000256" key="1">
    <source>
        <dbReference type="ARBA" id="ARBA00022527"/>
    </source>
</evidence>
<dbReference type="SUPFAM" id="SSF56112">
    <property type="entry name" value="Protein kinase-like (PK-like)"/>
    <property type="match status" value="1"/>
</dbReference>
<dbReference type="Gene3D" id="1.10.510.10">
    <property type="entry name" value="Transferase(Phosphotransferase) domain 1"/>
    <property type="match status" value="1"/>
</dbReference>
<keyword evidence="1" id="KW-0723">Serine/threonine-protein kinase</keyword>
<keyword evidence="2" id="KW-0808">Transferase</keyword>
<dbReference type="EMBL" id="DS017012">
    <property type="protein sequence ID" value="KMU89453.1"/>
    <property type="molecule type" value="Genomic_DNA"/>
</dbReference>
<evidence type="ECO:0000256" key="3">
    <source>
        <dbReference type="ARBA" id="ARBA00022741"/>
    </source>
</evidence>
<dbReference type="InterPro" id="IPR000719">
    <property type="entry name" value="Prot_kinase_dom"/>
</dbReference>
<evidence type="ECO:0000256" key="4">
    <source>
        <dbReference type="ARBA" id="ARBA00022777"/>
    </source>
</evidence>
<feature type="domain" description="Protein kinase" evidence="6">
    <location>
        <begin position="1"/>
        <end position="328"/>
    </location>
</feature>
<dbReference type="InterPro" id="IPR050494">
    <property type="entry name" value="Ser_Thr_dual-spec_kinase"/>
</dbReference>
<accession>A0A0J8UPL0</accession>
<dbReference type="PROSITE" id="PS00108">
    <property type="entry name" value="PROTEIN_KINASE_ST"/>
    <property type="match status" value="1"/>
</dbReference>
<evidence type="ECO:0000256" key="5">
    <source>
        <dbReference type="ARBA" id="ARBA00022840"/>
    </source>
</evidence>
<dbReference type="GO" id="GO:0005524">
    <property type="term" value="F:ATP binding"/>
    <property type="evidence" value="ECO:0007669"/>
    <property type="project" value="UniProtKB-KW"/>
</dbReference>
<reference evidence="8" key="1">
    <citation type="journal article" date="2010" name="Genome Res.">
        <title>Population genomic sequencing of Coccidioides fungi reveals recent hybridization and transposon control.</title>
        <authorList>
            <person name="Neafsey D.E."/>
            <person name="Barker B.M."/>
            <person name="Sharpton T.J."/>
            <person name="Stajich J.E."/>
            <person name="Park D.J."/>
            <person name="Whiston E."/>
            <person name="Hung C.-Y."/>
            <person name="McMahan C."/>
            <person name="White J."/>
            <person name="Sykes S."/>
            <person name="Heiman D."/>
            <person name="Young S."/>
            <person name="Zeng Q."/>
            <person name="Abouelleil A."/>
            <person name="Aftuck L."/>
            <person name="Bessette D."/>
            <person name="Brown A."/>
            <person name="FitzGerald M."/>
            <person name="Lui A."/>
            <person name="Macdonald J.P."/>
            <person name="Priest M."/>
            <person name="Orbach M.J."/>
            <person name="Galgiani J.N."/>
            <person name="Kirkland T.N."/>
            <person name="Cole G.T."/>
            <person name="Birren B.W."/>
            <person name="Henn M.R."/>
            <person name="Taylor J.W."/>
            <person name="Rounsley S.D."/>
        </authorList>
    </citation>
    <scope>NUCLEOTIDE SEQUENCE [LARGE SCALE GENOMIC DNA]</scope>
    <source>
        <strain evidence="8">H538.4</strain>
    </source>
</reference>
<evidence type="ECO:0000256" key="2">
    <source>
        <dbReference type="ARBA" id="ARBA00022679"/>
    </source>
</evidence>
<dbReference type="Proteomes" id="UP000054563">
    <property type="component" value="Unassembled WGS sequence"/>
</dbReference>
<organism evidence="7 8">
    <name type="scientific">Coccidioides immitis H538.4</name>
    <dbReference type="NCBI Taxonomy" id="396776"/>
    <lineage>
        <taxon>Eukaryota</taxon>
        <taxon>Fungi</taxon>
        <taxon>Dikarya</taxon>
        <taxon>Ascomycota</taxon>
        <taxon>Pezizomycotina</taxon>
        <taxon>Eurotiomycetes</taxon>
        <taxon>Eurotiomycetidae</taxon>
        <taxon>Onygenales</taxon>
        <taxon>Onygenaceae</taxon>
        <taxon>Coccidioides</taxon>
    </lineage>
</organism>
<evidence type="ECO:0000313" key="7">
    <source>
        <dbReference type="EMBL" id="KMU89453.1"/>
    </source>
</evidence>
<keyword evidence="5" id="KW-0067">ATP-binding</keyword>
<dbReference type="InterPro" id="IPR008271">
    <property type="entry name" value="Ser/Thr_kinase_AS"/>
</dbReference>
<gene>
    <name evidence="7" type="ORF">CIHG_07260</name>
</gene>
<dbReference type="Pfam" id="PF00069">
    <property type="entry name" value="Pkinase"/>
    <property type="match status" value="1"/>
</dbReference>
<dbReference type="PANTHER" id="PTHR24058">
    <property type="entry name" value="DUAL SPECIFICITY PROTEIN KINASE"/>
    <property type="match status" value="1"/>
</dbReference>
<dbReference type="GO" id="GO:0004674">
    <property type="term" value="F:protein serine/threonine kinase activity"/>
    <property type="evidence" value="ECO:0007669"/>
    <property type="project" value="UniProtKB-KW"/>
</dbReference>
<evidence type="ECO:0000259" key="6">
    <source>
        <dbReference type="PROSITE" id="PS50011"/>
    </source>
</evidence>
<dbReference type="PROSITE" id="PS50011">
    <property type="entry name" value="PROTEIN_KINASE_DOM"/>
    <property type="match status" value="1"/>
</dbReference>
<dbReference type="VEuPathDB" id="FungiDB:CIHG_07260"/>
<evidence type="ECO:0000313" key="8">
    <source>
        <dbReference type="Proteomes" id="UP000054563"/>
    </source>
</evidence>
<sequence length="332" mass="37992">MDWRAGRILHGRLHSFQLEKPLTKSSTVFKARVLPKSTGSTPKWAVIKTAYERYKLADLKREYRVYSIESIRKSKHIRALLDTIDDFDSTPNLADPTPGAKPWMAFEWMDHSLVDFDPKYFKQHPRILQVASKSVLKALATYKELNLIHTDLKHENILISNIDSEEPTVKLADLGASSYCPFAIPDGFNDERIQPIACRAPEVWRGKGCFHASDVWSLDVTLTDCLSPASIFGIHDDPLGVGEHWAVAKLFRLFNSLPSPVDRYRESEWELAEKLVDPQYGYMKVGTIDKEIRKLELPEIMVDFIMSLLVVDDEKRPTAQEALKHPFIHAEF</sequence>
<keyword evidence="4" id="KW-0418">Kinase</keyword>
<dbReference type="SMART" id="SM00220">
    <property type="entry name" value="S_TKc"/>
    <property type="match status" value="1"/>
</dbReference>
<protein>
    <recommendedName>
        <fullName evidence="6">Protein kinase domain-containing protein</fullName>
    </recommendedName>
</protein>
<name>A0A0J8UPL0_COCIT</name>